<dbReference type="PROSITE" id="PS51257">
    <property type="entry name" value="PROKAR_LIPOPROTEIN"/>
    <property type="match status" value="1"/>
</dbReference>
<organism evidence="3 4">
    <name type="scientific">Stomatobaculum longum</name>
    <dbReference type="NCBI Taxonomy" id="796942"/>
    <lineage>
        <taxon>Bacteria</taxon>
        <taxon>Bacillati</taxon>
        <taxon>Bacillota</taxon>
        <taxon>Clostridia</taxon>
        <taxon>Lachnospirales</taxon>
        <taxon>Lachnospiraceae</taxon>
        <taxon>Stomatobaculum</taxon>
    </lineage>
</organism>
<proteinExistence type="predicted"/>
<protein>
    <recommendedName>
        <fullName evidence="5">Lipoprotein</fullName>
    </recommendedName>
</protein>
<dbReference type="EMBL" id="AGEL01000006">
    <property type="protein sequence ID" value="EHO17002.1"/>
    <property type="molecule type" value="Genomic_DNA"/>
</dbReference>
<evidence type="ECO:0000256" key="2">
    <source>
        <dbReference type="SAM" id="SignalP"/>
    </source>
</evidence>
<dbReference type="AlphaFoldDB" id="A0AA36Y4Y8"/>
<comment type="caution">
    <text evidence="3">The sequence shown here is derived from an EMBL/GenBank/DDBJ whole genome shotgun (WGS) entry which is preliminary data.</text>
</comment>
<evidence type="ECO:0008006" key="5">
    <source>
        <dbReference type="Google" id="ProtNLM"/>
    </source>
</evidence>
<dbReference type="RefSeq" id="WP_009532434.1">
    <property type="nucleotide sequence ID" value="NZ_JH590862.1"/>
</dbReference>
<reference evidence="3 4" key="1">
    <citation type="submission" date="2011-10" db="EMBL/GenBank/DDBJ databases">
        <title>The Genome Sequence of Lachnospiraceae bacterium ACC2.</title>
        <authorList>
            <consortium name="The Broad Institute Genome Sequencing Platform"/>
            <person name="Earl A."/>
            <person name="Ward D."/>
            <person name="Feldgarden M."/>
            <person name="Gevers D."/>
            <person name="Sizova M."/>
            <person name="Hazen A."/>
            <person name="Epstein S."/>
            <person name="Young S.K."/>
            <person name="Zeng Q."/>
            <person name="Gargeya S."/>
            <person name="Fitzgerald M."/>
            <person name="Haas B."/>
            <person name="Abouelleil A."/>
            <person name="Alvarado L."/>
            <person name="Arachchi H.M."/>
            <person name="Berlin A."/>
            <person name="Brown A."/>
            <person name="Chapman S.B."/>
            <person name="Chen Z."/>
            <person name="Dunbar C."/>
            <person name="Freedman E."/>
            <person name="Gearin G."/>
            <person name="Goldberg J."/>
            <person name="Griggs A."/>
            <person name="Gujja S."/>
            <person name="Heiman D."/>
            <person name="Howarth C."/>
            <person name="Larson L."/>
            <person name="Lui A."/>
            <person name="MacDonald P.J.P."/>
            <person name="Montmayeur A."/>
            <person name="Murphy C."/>
            <person name="Neiman D."/>
            <person name="Pearson M."/>
            <person name="Priest M."/>
            <person name="Roberts A."/>
            <person name="Saif S."/>
            <person name="Shea T."/>
            <person name="Shenoy N."/>
            <person name="Sisk P."/>
            <person name="Stolte C."/>
            <person name="Sykes S."/>
            <person name="Wortman J."/>
            <person name="Nusbaum C."/>
            <person name="Birren B."/>
        </authorList>
    </citation>
    <scope>NUCLEOTIDE SEQUENCE [LARGE SCALE GENOMIC DNA]</scope>
    <source>
        <strain evidence="3 4">ACC2</strain>
    </source>
</reference>
<feature type="signal peptide" evidence="2">
    <location>
        <begin position="1"/>
        <end position="26"/>
    </location>
</feature>
<dbReference type="Proteomes" id="UP000018466">
    <property type="component" value="Unassembled WGS sequence"/>
</dbReference>
<dbReference type="GeneID" id="86940382"/>
<accession>A0AA36Y4Y8</accession>
<gene>
    <name evidence="3" type="ORF">HMPREF9623_00601</name>
</gene>
<keyword evidence="2" id="KW-0732">Signal</keyword>
<evidence type="ECO:0000256" key="1">
    <source>
        <dbReference type="SAM" id="MobiDB-lite"/>
    </source>
</evidence>
<feature type="region of interest" description="Disordered" evidence="1">
    <location>
        <begin position="30"/>
        <end position="52"/>
    </location>
</feature>
<evidence type="ECO:0000313" key="4">
    <source>
        <dbReference type="Proteomes" id="UP000018466"/>
    </source>
</evidence>
<name>A0AA36Y4Y8_9FIRM</name>
<sequence>MKKRLMTAAVMLSVMLAACGQGKAQASTAAAAESSAETETRERDDILTGGWSANQGSLLPEDNADAMKAFTAAVEGMTGYKYEVLAVLGSQPIAGTNYAYLCKGTAVVPDAEPSYLLVNVYEDLDGKAELRGTRELLPAAAAGMTAAWKYNSGDSAPQVNPAVQEVFEAALTGKVGSVYEPIAYIGGAGEPENSYTLLCGNRAVPNADRSFCLRTVQRKADGSAEVLDTEKLELGTELP</sequence>
<feature type="chain" id="PRO_5041203123" description="Lipoprotein" evidence="2">
    <location>
        <begin position="27"/>
        <end position="239"/>
    </location>
</feature>
<evidence type="ECO:0000313" key="3">
    <source>
        <dbReference type="EMBL" id="EHO17002.1"/>
    </source>
</evidence>
<keyword evidence="4" id="KW-1185">Reference proteome</keyword>